<keyword evidence="11" id="KW-1185">Reference proteome</keyword>
<evidence type="ECO:0000259" key="8">
    <source>
        <dbReference type="Pfam" id="PF01397"/>
    </source>
</evidence>
<dbReference type="SUPFAM" id="SSF48576">
    <property type="entry name" value="Terpenoid synthases"/>
    <property type="match status" value="1"/>
</dbReference>
<dbReference type="InterPro" id="IPR008949">
    <property type="entry name" value="Isoprenoid_synthase_dom_sf"/>
</dbReference>
<dbReference type="SUPFAM" id="SSF48239">
    <property type="entry name" value="Terpenoid cyclases/Protein prenyltransferases"/>
    <property type="match status" value="2"/>
</dbReference>
<feature type="domain" description="Terpene synthase metal-binding" evidence="9">
    <location>
        <begin position="497"/>
        <end position="735"/>
    </location>
</feature>
<dbReference type="AlphaFoldDB" id="A0A0D9XZG6"/>
<keyword evidence="4" id="KW-0611">Plant defense</keyword>
<reference evidence="10 11" key="1">
    <citation type="submission" date="2012-08" db="EMBL/GenBank/DDBJ databases">
        <title>Oryza genome evolution.</title>
        <authorList>
            <person name="Wing R.A."/>
        </authorList>
    </citation>
    <scope>NUCLEOTIDE SEQUENCE</scope>
</reference>
<evidence type="ECO:0000256" key="2">
    <source>
        <dbReference type="ARBA" id="ARBA00006333"/>
    </source>
</evidence>
<sequence length="802" mass="89920">MLGSSSSMWQFRGPSSRGMVPKQLSKGPPMVTTAAAGVEKRLEVGGSSGSLQGTHRKELQGKIRKQLQEPELSPSLYDTAWVAMVPMRGSDGPCFPQCVEWMLQNQQDDGSWGINSSISSVNKDILLSTLACIVALKRWNAGPYHIKRGLTFVGRNFSIAMEVQTVTPVGFNLTFSGLISLAAGMGLRLPVSETDVSEIFHLRKIELERDAGGTILARKAFMAYVSEGLGSLQDWDEIMAYQRKNGSLFNSPSTTAAVAMHNFNDRALNYLDSLVNKFGGPVPAMYRQDIYSQLYTVDTLERTGISRHFAYEIRDILDMTYRCWVNNEEELMLDIKTCAMAFRLLRTHGYDITSDDMAPFSKQSSFDDSIHGYLNDTKTLLELFKTSQLRFSGDDLILENIGTWSSKLLKQQLSSKILSPSARSEVEHALKFPLHATLDRLEHKRNIEQFKIGSSPLLKSGYCGSHSNKEILSLAIDEFHSSQSVYQQELQYFERLDELKFARIMPLIVHFISTATVFPCELAEARMALNKTSLLLTAVDDFFDCTETSREEMENYIALIDKWDKHDEIGFCSENVEILFNAVYNTSKQVGAKAALIHNRNITDHLAELWLDSAKAMMVEAEWTANKYIPSTMEEYMSNAVVSASFSTFVCPTVYLVGPELSEEAVRSDEYTELLRLTNVIGRLMNDTQSYRKEIGVGKMNSVILHALAVNGDCNGLPSPESIEAAKEEIKRMAESSIWEMQKLVVSEGGPVPRPCKDRLWEMCKIVSFIYVDEDAYLTPKEMMSSARAVIFDPLRLTPPAS</sequence>
<keyword evidence="3" id="KW-0479">Metal-binding</keyword>
<dbReference type="SFLD" id="SFLDG01014">
    <property type="entry name" value="Terpene_Cyclase_Like_1_N-term"/>
    <property type="match status" value="1"/>
</dbReference>
<dbReference type="InterPro" id="IPR036965">
    <property type="entry name" value="Terpene_synth_N_sf"/>
</dbReference>
<name>A0A0D9XZG6_9ORYZ</name>
<dbReference type="FunFam" id="1.10.600.10:FF:000005">
    <property type="entry name" value="Ent-kaur-16-ene synthase, chloroplastic"/>
    <property type="match status" value="1"/>
</dbReference>
<keyword evidence="6" id="KW-0456">Lyase</keyword>
<dbReference type="GO" id="GO:0006952">
    <property type="term" value="P:defense response"/>
    <property type="evidence" value="ECO:0007669"/>
    <property type="project" value="UniProtKB-KW"/>
</dbReference>
<dbReference type="InterPro" id="IPR001906">
    <property type="entry name" value="Terpene_synth_N"/>
</dbReference>
<comment type="cofactor">
    <cofactor evidence="1">
        <name>Mg(2+)</name>
        <dbReference type="ChEBI" id="CHEBI:18420"/>
    </cofactor>
</comment>
<dbReference type="Gene3D" id="1.50.10.130">
    <property type="entry name" value="Terpene synthase, N-terminal domain"/>
    <property type="match status" value="1"/>
</dbReference>
<dbReference type="HOGENOM" id="CLU_003125_2_0_1"/>
<reference evidence="10" key="3">
    <citation type="submission" date="2015-04" db="UniProtKB">
        <authorList>
            <consortium name="EnsemblPlants"/>
        </authorList>
    </citation>
    <scope>IDENTIFICATION</scope>
</reference>
<reference evidence="11" key="2">
    <citation type="submission" date="2013-12" db="EMBL/GenBank/DDBJ databases">
        <authorList>
            <person name="Yu Y."/>
            <person name="Lee S."/>
            <person name="de Baynast K."/>
            <person name="Wissotski M."/>
            <person name="Liu L."/>
            <person name="Talag J."/>
            <person name="Goicoechea J."/>
            <person name="Angelova A."/>
            <person name="Jetty R."/>
            <person name="Kudrna D."/>
            <person name="Golser W."/>
            <person name="Rivera L."/>
            <person name="Zhang J."/>
            <person name="Wing R."/>
        </authorList>
    </citation>
    <scope>NUCLEOTIDE SEQUENCE</scope>
</reference>
<dbReference type="GO" id="GO:0000287">
    <property type="term" value="F:magnesium ion binding"/>
    <property type="evidence" value="ECO:0007669"/>
    <property type="project" value="InterPro"/>
</dbReference>
<proteinExistence type="inferred from homology"/>
<evidence type="ECO:0000256" key="4">
    <source>
        <dbReference type="ARBA" id="ARBA00022821"/>
    </source>
</evidence>
<dbReference type="Pfam" id="PF01397">
    <property type="entry name" value="Terpene_synth"/>
    <property type="match status" value="1"/>
</dbReference>
<dbReference type="InterPro" id="IPR050148">
    <property type="entry name" value="Terpene_synthase-like"/>
</dbReference>
<dbReference type="PANTHER" id="PTHR31739">
    <property type="entry name" value="ENT-COPALYL DIPHOSPHATE SYNTHASE, CHLOROPLASTIC"/>
    <property type="match status" value="1"/>
</dbReference>
<dbReference type="EnsemblPlants" id="LPERR12G10410.1">
    <property type="protein sequence ID" value="LPERR12G10410.1"/>
    <property type="gene ID" value="LPERR12G10410"/>
</dbReference>
<dbReference type="Proteomes" id="UP000032180">
    <property type="component" value="Chromosome 12"/>
</dbReference>
<accession>A0A0D9XZG6</accession>
<dbReference type="InterPro" id="IPR005630">
    <property type="entry name" value="Terpene_synthase_metal-bd"/>
</dbReference>
<feature type="region of interest" description="Disordered" evidence="7">
    <location>
        <begin position="1"/>
        <end position="29"/>
    </location>
</feature>
<dbReference type="GO" id="GO:0016102">
    <property type="term" value="P:diterpenoid biosynthetic process"/>
    <property type="evidence" value="ECO:0007669"/>
    <property type="project" value="TreeGrafter"/>
</dbReference>
<protein>
    <recommendedName>
        <fullName evidence="12">Terpene synthase N-terminal domain-containing protein</fullName>
    </recommendedName>
</protein>
<evidence type="ECO:0000256" key="1">
    <source>
        <dbReference type="ARBA" id="ARBA00001946"/>
    </source>
</evidence>
<organism evidence="10 11">
    <name type="scientific">Leersia perrieri</name>
    <dbReference type="NCBI Taxonomy" id="77586"/>
    <lineage>
        <taxon>Eukaryota</taxon>
        <taxon>Viridiplantae</taxon>
        <taxon>Streptophyta</taxon>
        <taxon>Embryophyta</taxon>
        <taxon>Tracheophyta</taxon>
        <taxon>Spermatophyta</taxon>
        <taxon>Magnoliopsida</taxon>
        <taxon>Liliopsida</taxon>
        <taxon>Poales</taxon>
        <taxon>Poaceae</taxon>
        <taxon>BOP clade</taxon>
        <taxon>Oryzoideae</taxon>
        <taxon>Oryzeae</taxon>
        <taxon>Oryzinae</taxon>
        <taxon>Leersia</taxon>
    </lineage>
</organism>
<evidence type="ECO:0000313" key="10">
    <source>
        <dbReference type="EnsemblPlants" id="LPERR12G10410.1"/>
    </source>
</evidence>
<comment type="similarity">
    <text evidence="2">Belongs to the terpene synthase family.</text>
</comment>
<dbReference type="Pfam" id="PF03936">
    <property type="entry name" value="Terpene_synth_C"/>
    <property type="match status" value="1"/>
</dbReference>
<keyword evidence="5" id="KW-0460">Magnesium</keyword>
<dbReference type="GO" id="GO:0010333">
    <property type="term" value="F:terpene synthase activity"/>
    <property type="evidence" value="ECO:0007669"/>
    <property type="project" value="InterPro"/>
</dbReference>
<dbReference type="Gene3D" id="1.10.600.10">
    <property type="entry name" value="Farnesyl Diphosphate Synthase"/>
    <property type="match status" value="1"/>
</dbReference>
<dbReference type="PANTHER" id="PTHR31739:SF17">
    <property type="entry name" value="ENT-SANDARACOPIMARA-8(14),15-DIENE SYNTHASE, CHLOROPLASTIC"/>
    <property type="match status" value="1"/>
</dbReference>
<dbReference type="InterPro" id="IPR008930">
    <property type="entry name" value="Terpenoid_cyclase/PrenylTrfase"/>
</dbReference>
<dbReference type="FunFam" id="1.50.10.160:FF:000002">
    <property type="entry name" value="cis-abienol synthase, chloroplastic"/>
    <property type="match status" value="1"/>
</dbReference>
<evidence type="ECO:0000256" key="6">
    <source>
        <dbReference type="ARBA" id="ARBA00023239"/>
    </source>
</evidence>
<dbReference type="FunFam" id="1.50.10.130:FF:000003">
    <property type="entry name" value="Ent-cassa-12,15-diene synthase"/>
    <property type="match status" value="1"/>
</dbReference>
<dbReference type="Gene3D" id="1.50.10.160">
    <property type="match status" value="1"/>
</dbReference>
<evidence type="ECO:0000313" key="11">
    <source>
        <dbReference type="Proteomes" id="UP000032180"/>
    </source>
</evidence>
<evidence type="ECO:0008006" key="12">
    <source>
        <dbReference type="Google" id="ProtNLM"/>
    </source>
</evidence>
<evidence type="ECO:0000259" key="9">
    <source>
        <dbReference type="Pfam" id="PF03936"/>
    </source>
</evidence>
<feature type="domain" description="Terpene synthase N-terminal" evidence="8">
    <location>
        <begin position="234"/>
        <end position="430"/>
    </location>
</feature>
<evidence type="ECO:0000256" key="7">
    <source>
        <dbReference type="SAM" id="MobiDB-lite"/>
    </source>
</evidence>
<evidence type="ECO:0000256" key="5">
    <source>
        <dbReference type="ARBA" id="ARBA00022842"/>
    </source>
</evidence>
<dbReference type="eggNOG" id="ENOG502QVGX">
    <property type="taxonomic scope" value="Eukaryota"/>
</dbReference>
<evidence type="ECO:0000256" key="3">
    <source>
        <dbReference type="ARBA" id="ARBA00022723"/>
    </source>
</evidence>
<feature type="region of interest" description="Disordered" evidence="7">
    <location>
        <begin position="43"/>
        <end position="65"/>
    </location>
</feature>
<dbReference type="Gramene" id="LPERR12G10410.1">
    <property type="protein sequence ID" value="LPERR12G10410.1"/>
    <property type="gene ID" value="LPERR12G10410"/>
</dbReference>
<dbReference type="STRING" id="77586.A0A0D9XZG6"/>